<evidence type="ECO:0000313" key="1">
    <source>
        <dbReference type="EMBL" id="AVL94433.1"/>
    </source>
</evidence>
<dbReference type="EMBL" id="MG807320">
    <property type="protein sequence ID" value="AVL94433.1"/>
    <property type="molecule type" value="Genomic_DNA"/>
</dbReference>
<proteinExistence type="predicted"/>
<reference evidence="2" key="1">
    <citation type="submission" date="2018-01" db="EMBL/GenBank/DDBJ databases">
        <title>Testimony of 'menage a trois' revealed by the proteome of Megavirus virophage.</title>
        <authorList>
            <person name="Jeudy S."/>
            <person name="Bertaux L."/>
            <person name="Alempic J.-M."/>
            <person name="Lartigue A."/>
            <person name="Legendre M."/>
            <person name="Philippe N."/>
            <person name="Beucher L."/>
            <person name="Biondi E."/>
            <person name="Juul S."/>
            <person name="Turner D."/>
            <person name="Coute Y."/>
            <person name="Claverie J.-M."/>
            <person name="Abergel C."/>
        </authorList>
    </citation>
    <scope>NUCLEOTIDE SEQUENCE [LARGE SCALE GENOMIC DNA]</scope>
</reference>
<protein>
    <submittedName>
        <fullName evidence="1">Uncharacterized protein</fullName>
    </submittedName>
</protein>
<keyword evidence="2" id="KW-1185">Reference proteome</keyword>
<dbReference type="Proteomes" id="UP000289600">
    <property type="component" value="Segment"/>
</dbReference>
<accession>A0A2P1EKM4</accession>
<evidence type="ECO:0000313" key="2">
    <source>
        <dbReference type="Proteomes" id="UP000289600"/>
    </source>
</evidence>
<gene>
    <name evidence="1" type="ORF">mc_46</name>
</gene>
<organism evidence="1 2">
    <name type="scientific">Moumouvirus australiensis</name>
    <dbReference type="NCBI Taxonomy" id="2109587"/>
    <lineage>
        <taxon>Viruses</taxon>
        <taxon>Varidnaviria</taxon>
        <taxon>Bamfordvirae</taxon>
        <taxon>Nucleocytoviricota</taxon>
        <taxon>Megaviricetes</taxon>
        <taxon>Imitervirales</taxon>
        <taxon>Mimiviridae</taxon>
        <taxon>Megamimivirinae</taxon>
        <taxon>Moumouvirus</taxon>
        <taxon>Moumouvirus australiense</taxon>
    </lineage>
</organism>
<sequence>MVISDFIYLKNKESCFPIIFLKKDKNHKKYSFYDKKTYPKHVENIEALFLINEARKSFLTHKKIKDKFIKKKYNKSKLSKYNVKTYFYLSGDKKFYAVYINVTENDFMGCCLAYYLFGIIERSSEKHLFIENWFCSGINEELNIIHNSFDYNVSDKYDDQTWVIDPLVMISIKVDDTIDDHHKPLDIIDSLEDYFLTFFKELSNLDQNDD</sequence>
<name>A0A2P1EKM4_9VIRU</name>